<dbReference type="InterPro" id="IPR046886">
    <property type="entry name" value="RsmE_MTase_dom"/>
</dbReference>
<dbReference type="NCBIfam" id="NF008699">
    <property type="entry name" value="PRK11713.5-2"/>
    <property type="match status" value="1"/>
</dbReference>
<evidence type="ECO:0000256" key="4">
    <source>
        <dbReference type="ARBA" id="ARBA00022552"/>
    </source>
</evidence>
<evidence type="ECO:0000313" key="13">
    <source>
        <dbReference type="Proteomes" id="UP000192132"/>
    </source>
</evidence>
<feature type="domain" description="Ribosomal RNA small subunit methyltransferase E methyltransferase" evidence="11">
    <location>
        <begin position="74"/>
        <end position="231"/>
    </location>
</feature>
<dbReference type="GO" id="GO:0070475">
    <property type="term" value="P:rRNA base methylation"/>
    <property type="evidence" value="ECO:0007669"/>
    <property type="project" value="TreeGrafter"/>
</dbReference>
<name>A0A1S8CWH7_9GAMM</name>
<protein>
    <recommendedName>
        <fullName evidence="10">Ribosomal RNA small subunit methyltransferase E</fullName>
        <ecNumber evidence="10">2.1.1.193</ecNumber>
    </recommendedName>
</protein>
<keyword evidence="4 10" id="KW-0698">rRNA processing</keyword>
<dbReference type="AlphaFoldDB" id="A0A1S8CWH7"/>
<evidence type="ECO:0000256" key="5">
    <source>
        <dbReference type="ARBA" id="ARBA00022603"/>
    </source>
</evidence>
<evidence type="ECO:0000313" key="12">
    <source>
        <dbReference type="EMBL" id="ONG40054.1"/>
    </source>
</evidence>
<evidence type="ECO:0000256" key="7">
    <source>
        <dbReference type="ARBA" id="ARBA00022691"/>
    </source>
</evidence>
<dbReference type="InterPro" id="IPR029028">
    <property type="entry name" value="Alpha/beta_knot_MTases"/>
</dbReference>
<evidence type="ECO:0000256" key="6">
    <source>
        <dbReference type="ARBA" id="ARBA00022679"/>
    </source>
</evidence>
<dbReference type="CDD" id="cd18084">
    <property type="entry name" value="RsmE-like"/>
    <property type="match status" value="1"/>
</dbReference>
<dbReference type="NCBIfam" id="TIGR00046">
    <property type="entry name" value="RsmE family RNA methyltransferase"/>
    <property type="match status" value="1"/>
</dbReference>
<dbReference type="InterPro" id="IPR006700">
    <property type="entry name" value="RsmE"/>
</dbReference>
<dbReference type="Gene3D" id="3.40.1280.10">
    <property type="match status" value="1"/>
</dbReference>
<dbReference type="PANTHER" id="PTHR30027:SF3">
    <property type="entry name" value="16S RRNA (URACIL(1498)-N(3))-METHYLTRANSFERASE"/>
    <property type="match status" value="1"/>
</dbReference>
<dbReference type="Pfam" id="PF04452">
    <property type="entry name" value="Methyltrans_RNA"/>
    <property type="match status" value="1"/>
</dbReference>
<dbReference type="NCBIfam" id="NF008700">
    <property type="entry name" value="PRK11713.5-4"/>
    <property type="match status" value="1"/>
</dbReference>
<comment type="catalytic activity">
    <reaction evidence="9 10">
        <text>uridine(1498) in 16S rRNA + S-adenosyl-L-methionine = N(3)-methyluridine(1498) in 16S rRNA + S-adenosyl-L-homocysteine + H(+)</text>
        <dbReference type="Rhea" id="RHEA:42920"/>
        <dbReference type="Rhea" id="RHEA-COMP:10283"/>
        <dbReference type="Rhea" id="RHEA-COMP:10284"/>
        <dbReference type="ChEBI" id="CHEBI:15378"/>
        <dbReference type="ChEBI" id="CHEBI:57856"/>
        <dbReference type="ChEBI" id="CHEBI:59789"/>
        <dbReference type="ChEBI" id="CHEBI:65315"/>
        <dbReference type="ChEBI" id="CHEBI:74502"/>
        <dbReference type="EC" id="2.1.1.193"/>
    </reaction>
</comment>
<dbReference type="EMBL" id="MLCN01000018">
    <property type="protein sequence ID" value="ONG40054.1"/>
    <property type="molecule type" value="Genomic_DNA"/>
</dbReference>
<keyword evidence="13" id="KW-1185">Reference proteome</keyword>
<keyword evidence="3 10" id="KW-0963">Cytoplasm</keyword>
<evidence type="ECO:0000256" key="1">
    <source>
        <dbReference type="ARBA" id="ARBA00004496"/>
    </source>
</evidence>
<reference evidence="12 13" key="1">
    <citation type="submission" date="2016-10" db="EMBL/GenBank/DDBJ databases">
        <title>Draft Genome sequence of Alkanindiges sp. strain H1.</title>
        <authorList>
            <person name="Subhash Y."/>
            <person name="Lee S."/>
        </authorList>
    </citation>
    <scope>NUCLEOTIDE SEQUENCE [LARGE SCALE GENOMIC DNA]</scope>
    <source>
        <strain evidence="12 13">H1</strain>
    </source>
</reference>
<evidence type="ECO:0000256" key="3">
    <source>
        <dbReference type="ARBA" id="ARBA00022490"/>
    </source>
</evidence>
<dbReference type="Proteomes" id="UP000192132">
    <property type="component" value="Unassembled WGS sequence"/>
</dbReference>
<dbReference type="GO" id="GO:0070042">
    <property type="term" value="F:rRNA (uridine-N3-)-methyltransferase activity"/>
    <property type="evidence" value="ECO:0007669"/>
    <property type="project" value="TreeGrafter"/>
</dbReference>
<evidence type="ECO:0000259" key="11">
    <source>
        <dbReference type="Pfam" id="PF04452"/>
    </source>
</evidence>
<dbReference type="PIRSF" id="PIRSF015601">
    <property type="entry name" value="MTase_slr0722"/>
    <property type="match status" value="1"/>
</dbReference>
<comment type="subcellular location">
    <subcellularLocation>
        <location evidence="1 10">Cytoplasm</location>
    </subcellularLocation>
</comment>
<comment type="caution">
    <text evidence="12">The sequence shown here is derived from an EMBL/GenBank/DDBJ whole genome shotgun (WGS) entry which is preliminary data.</text>
</comment>
<organism evidence="12 13">
    <name type="scientific">Alkanindiges hydrocarboniclasticus</name>
    <dbReference type="NCBI Taxonomy" id="1907941"/>
    <lineage>
        <taxon>Bacteria</taxon>
        <taxon>Pseudomonadati</taxon>
        <taxon>Pseudomonadota</taxon>
        <taxon>Gammaproteobacteria</taxon>
        <taxon>Moraxellales</taxon>
        <taxon>Moraxellaceae</taxon>
        <taxon>Alkanindiges</taxon>
    </lineage>
</organism>
<dbReference type="OrthoDB" id="9815641at2"/>
<comment type="similarity">
    <text evidence="2 10">Belongs to the RNA methyltransferase RsmE family.</text>
</comment>
<accession>A0A1S8CWH7</accession>
<dbReference type="SUPFAM" id="SSF75217">
    <property type="entry name" value="alpha/beta knot"/>
    <property type="match status" value="1"/>
</dbReference>
<dbReference type="RefSeq" id="WP_076878055.1">
    <property type="nucleotide sequence ID" value="NZ_MLCN01000018.1"/>
</dbReference>
<dbReference type="PANTHER" id="PTHR30027">
    <property type="entry name" value="RIBOSOMAL RNA SMALL SUBUNIT METHYLTRANSFERASE E"/>
    <property type="match status" value="1"/>
</dbReference>
<sequence>MNLLLLDPAQIQNQRASITDARRLAHIREHLKLNPGDLIKVGQKNGLKGTARIESITEQQLVLDSVLLDQAPPAKLPLTLIVALPRPKVLRRLIMDAVTLGVEQLILIHSYRVEKSYWQTPFLQQLDSYIELGLEQAGDTIWPQVQCFKRFRPFVEDILPGLIENKLAFVAHPYAAQPMPVALNQPCILAIGPEGGFIPFEINLLQHNGCQPASLGQRILRTETAVSSIIGRMFG</sequence>
<comment type="function">
    <text evidence="8 10">Specifically methylates the N3 position of the uracil ring of uridine 1498 (m3U1498) in 16S rRNA. Acts on the fully assembled 30S ribosomal subunit.</text>
</comment>
<evidence type="ECO:0000256" key="8">
    <source>
        <dbReference type="ARBA" id="ARBA00025699"/>
    </source>
</evidence>
<dbReference type="InterPro" id="IPR029026">
    <property type="entry name" value="tRNA_m1G_MTases_N"/>
</dbReference>
<dbReference type="EC" id="2.1.1.193" evidence="10"/>
<keyword evidence="6 10" id="KW-0808">Transferase</keyword>
<dbReference type="STRING" id="1907941.BKE30_07805"/>
<evidence type="ECO:0000256" key="9">
    <source>
        <dbReference type="ARBA" id="ARBA00047944"/>
    </source>
</evidence>
<evidence type="ECO:0000256" key="2">
    <source>
        <dbReference type="ARBA" id="ARBA00005528"/>
    </source>
</evidence>
<proteinExistence type="inferred from homology"/>
<dbReference type="GO" id="GO:0005737">
    <property type="term" value="C:cytoplasm"/>
    <property type="evidence" value="ECO:0007669"/>
    <property type="project" value="UniProtKB-SubCell"/>
</dbReference>
<keyword evidence="7 10" id="KW-0949">S-adenosyl-L-methionine</keyword>
<gene>
    <name evidence="12" type="ORF">BKE30_07805</name>
</gene>
<keyword evidence="5 10" id="KW-0489">Methyltransferase</keyword>
<evidence type="ECO:0000256" key="10">
    <source>
        <dbReference type="PIRNR" id="PIRNR015601"/>
    </source>
</evidence>